<evidence type="ECO:0000259" key="13">
    <source>
        <dbReference type="PROSITE" id="PS51294"/>
    </source>
</evidence>
<feature type="compositionally biased region" description="Low complexity" evidence="10">
    <location>
        <begin position="156"/>
        <end position="169"/>
    </location>
</feature>
<keyword evidence="5" id="KW-0805">Transcription regulation</keyword>
<evidence type="ECO:0000256" key="9">
    <source>
        <dbReference type="ARBA" id="ARBA00023242"/>
    </source>
</evidence>
<keyword evidence="1" id="KW-0645">Protease</keyword>
<dbReference type="PANTHER" id="PTHR12802">
    <property type="entry name" value="SWI/SNF COMPLEX-RELATED"/>
    <property type="match status" value="1"/>
</dbReference>
<sequence length="649" mass="66519">MPTALPNTSPSMVAAASPVVPTPQPAPSPVLQSHTHVAAVTVAAPGPAPVAAPMAGVPANVSLPAPQPAPAPVHPTHMALTHVGHAPTLPVQVARPAPAHVAPPTAVAMHAPSVNQVAVATPLTNSLGTSQPVQAPLPVASLVPKLPPKPKKAKSKAPTVTMATAATATPSGSGQGSQGENTGRWTADEHRLFLQGLEQHGKGWKKIASLIKSRTVVQIRTHAQKYFQKLAKARQNGEEGDVSMEGRGGAVSVSTGPAASSATQSAKRRRQSSGTKRKAISSVVASAQREGKKMAVVASAGHPGASVPPLPAVAPALTPYVMSSTMQQRQHHPAIVSPIPAPQPVPVGAPIHAPAPAPHPAAPAPAPVPSITTAHGTITGAALEDSLFRYLTPSVADNAHKMPQAHANIQPSTIPSLPMPEPIIHPQVNDVARQAGANPITLPTDINVIPGEGSPTGVADFGQFPSWADCKDATPSWYAKGSDVDELLNEADALDWLADSGDLNETYQPPPSAYQVQIENNTSLAGCSVTPPPLCETSVSGSEGGEETSNLNDIVKAPSTGNFSQSVPLPPVVSAVPSSDENHGSVMPPILAGSGSNRRLKALSSTDMFNAAEVDDNFAVFDSHFDEQAFVSALLENNGESTSSLPVLS</sequence>
<evidence type="ECO:0000259" key="11">
    <source>
        <dbReference type="PROSITE" id="PS50090"/>
    </source>
</evidence>
<dbReference type="CDD" id="cd00167">
    <property type="entry name" value="SANT"/>
    <property type="match status" value="1"/>
</dbReference>
<reference evidence="14" key="1">
    <citation type="submission" date="2021-01" db="EMBL/GenBank/DDBJ databases">
        <authorList>
            <person name="Corre E."/>
            <person name="Pelletier E."/>
            <person name="Niang G."/>
            <person name="Scheremetjew M."/>
            <person name="Finn R."/>
            <person name="Kale V."/>
            <person name="Holt S."/>
            <person name="Cochrane G."/>
            <person name="Meng A."/>
            <person name="Brown T."/>
            <person name="Cohen L."/>
        </authorList>
    </citation>
    <scope>NUCLEOTIDE SEQUENCE</scope>
    <source>
        <strain evidence="14">Pop2</strain>
    </source>
</reference>
<keyword evidence="6" id="KW-0482">Metalloprotease</keyword>
<feature type="compositionally biased region" description="Basic residues" evidence="10">
    <location>
        <begin position="266"/>
        <end position="279"/>
    </location>
</feature>
<feature type="region of interest" description="Disordered" evidence="10">
    <location>
        <begin position="141"/>
        <end position="183"/>
    </location>
</feature>
<dbReference type="GO" id="GO:0006508">
    <property type="term" value="P:proteolysis"/>
    <property type="evidence" value="ECO:0007669"/>
    <property type="project" value="UniProtKB-KW"/>
</dbReference>
<keyword evidence="3" id="KW-0378">Hydrolase</keyword>
<evidence type="ECO:0000256" key="8">
    <source>
        <dbReference type="ARBA" id="ARBA00023163"/>
    </source>
</evidence>
<keyword evidence="8" id="KW-0804">Transcription</keyword>
<dbReference type="InterPro" id="IPR017930">
    <property type="entry name" value="Myb_dom"/>
</dbReference>
<feature type="region of interest" description="Disordered" evidence="10">
    <location>
        <begin position="235"/>
        <end position="286"/>
    </location>
</feature>
<protein>
    <recommendedName>
        <fullName evidence="15">HTH myb-type domain-containing protein</fullName>
    </recommendedName>
</protein>
<keyword evidence="2" id="KW-0479">Metal-binding</keyword>
<dbReference type="InterPro" id="IPR009057">
    <property type="entry name" value="Homeodomain-like_sf"/>
</dbReference>
<evidence type="ECO:0000256" key="10">
    <source>
        <dbReference type="SAM" id="MobiDB-lite"/>
    </source>
</evidence>
<dbReference type="GO" id="GO:0003677">
    <property type="term" value="F:DNA binding"/>
    <property type="evidence" value="ECO:0007669"/>
    <property type="project" value="UniProtKB-KW"/>
</dbReference>
<keyword evidence="9" id="KW-0539">Nucleus</keyword>
<dbReference type="AlphaFoldDB" id="A0A7S1ZJN8"/>
<dbReference type="PROSITE" id="PS50090">
    <property type="entry name" value="MYB_LIKE"/>
    <property type="match status" value="1"/>
</dbReference>
<dbReference type="EMBL" id="HBGN01025509">
    <property type="protein sequence ID" value="CAD9340583.1"/>
    <property type="molecule type" value="Transcribed_RNA"/>
</dbReference>
<evidence type="ECO:0000256" key="7">
    <source>
        <dbReference type="ARBA" id="ARBA00023125"/>
    </source>
</evidence>
<feature type="domain" description="HTH myb-type" evidence="13">
    <location>
        <begin position="177"/>
        <end position="231"/>
    </location>
</feature>
<evidence type="ECO:0000256" key="5">
    <source>
        <dbReference type="ARBA" id="ARBA00023015"/>
    </source>
</evidence>
<gene>
    <name evidence="14" type="ORF">DBRI1063_LOCUS16341</name>
</gene>
<organism evidence="14">
    <name type="scientific">Ditylum brightwellii</name>
    <dbReference type="NCBI Taxonomy" id="49249"/>
    <lineage>
        <taxon>Eukaryota</taxon>
        <taxon>Sar</taxon>
        <taxon>Stramenopiles</taxon>
        <taxon>Ochrophyta</taxon>
        <taxon>Bacillariophyta</taxon>
        <taxon>Mediophyceae</taxon>
        <taxon>Lithodesmiophycidae</taxon>
        <taxon>Lithodesmiales</taxon>
        <taxon>Lithodesmiaceae</taxon>
        <taxon>Ditylum</taxon>
    </lineage>
</organism>
<evidence type="ECO:0000256" key="2">
    <source>
        <dbReference type="ARBA" id="ARBA00022723"/>
    </source>
</evidence>
<feature type="region of interest" description="Disordered" evidence="10">
    <location>
        <begin position="1"/>
        <end position="30"/>
    </location>
</feature>
<evidence type="ECO:0000256" key="3">
    <source>
        <dbReference type="ARBA" id="ARBA00022801"/>
    </source>
</evidence>
<feature type="compositionally biased region" description="Low complexity" evidence="10">
    <location>
        <begin position="9"/>
        <end position="19"/>
    </location>
</feature>
<dbReference type="PANTHER" id="PTHR12802:SF155">
    <property type="entry name" value="DEUBIQUITINASE MYSM1"/>
    <property type="match status" value="1"/>
</dbReference>
<evidence type="ECO:0000313" key="14">
    <source>
        <dbReference type="EMBL" id="CAD9340583.1"/>
    </source>
</evidence>
<dbReference type="Pfam" id="PF00249">
    <property type="entry name" value="Myb_DNA-binding"/>
    <property type="match status" value="1"/>
</dbReference>
<dbReference type="Gene3D" id="1.10.10.60">
    <property type="entry name" value="Homeodomain-like"/>
    <property type="match status" value="1"/>
</dbReference>
<dbReference type="InterPro" id="IPR006447">
    <property type="entry name" value="Myb_dom_plants"/>
</dbReference>
<evidence type="ECO:0008006" key="15">
    <source>
        <dbReference type="Google" id="ProtNLM"/>
    </source>
</evidence>
<evidence type="ECO:0000256" key="4">
    <source>
        <dbReference type="ARBA" id="ARBA00022833"/>
    </source>
</evidence>
<dbReference type="NCBIfam" id="TIGR01557">
    <property type="entry name" value="myb_SHAQKYF"/>
    <property type="match status" value="1"/>
</dbReference>
<feature type="compositionally biased region" description="Polar residues" evidence="10">
    <location>
        <begin position="252"/>
        <end position="265"/>
    </location>
</feature>
<dbReference type="SUPFAM" id="SSF46689">
    <property type="entry name" value="Homeodomain-like"/>
    <property type="match status" value="1"/>
</dbReference>
<dbReference type="PROSITE" id="PS51294">
    <property type="entry name" value="HTH_MYB"/>
    <property type="match status" value="1"/>
</dbReference>
<feature type="domain" description="SANT" evidence="12">
    <location>
        <begin position="180"/>
        <end position="223"/>
    </location>
</feature>
<evidence type="ECO:0000256" key="6">
    <source>
        <dbReference type="ARBA" id="ARBA00023049"/>
    </source>
</evidence>
<proteinExistence type="predicted"/>
<dbReference type="PROSITE" id="PS51293">
    <property type="entry name" value="SANT"/>
    <property type="match status" value="1"/>
</dbReference>
<dbReference type="SMART" id="SM00717">
    <property type="entry name" value="SANT"/>
    <property type="match status" value="1"/>
</dbReference>
<dbReference type="InterPro" id="IPR001005">
    <property type="entry name" value="SANT/Myb"/>
</dbReference>
<keyword evidence="7" id="KW-0238">DNA-binding</keyword>
<name>A0A7S1ZJN8_9STRA</name>
<dbReference type="InterPro" id="IPR017884">
    <property type="entry name" value="SANT_dom"/>
</dbReference>
<feature type="domain" description="Myb-like" evidence="11">
    <location>
        <begin position="177"/>
        <end position="227"/>
    </location>
</feature>
<evidence type="ECO:0000256" key="1">
    <source>
        <dbReference type="ARBA" id="ARBA00022670"/>
    </source>
</evidence>
<accession>A0A7S1ZJN8</accession>
<dbReference type="GO" id="GO:0046872">
    <property type="term" value="F:metal ion binding"/>
    <property type="evidence" value="ECO:0007669"/>
    <property type="project" value="UniProtKB-KW"/>
</dbReference>
<evidence type="ECO:0000259" key="12">
    <source>
        <dbReference type="PROSITE" id="PS51293"/>
    </source>
</evidence>
<keyword evidence="4" id="KW-0862">Zinc</keyword>
<dbReference type="GO" id="GO:0008237">
    <property type="term" value="F:metallopeptidase activity"/>
    <property type="evidence" value="ECO:0007669"/>
    <property type="project" value="UniProtKB-KW"/>
</dbReference>
<dbReference type="FunFam" id="1.10.10.60:FF:000151">
    <property type="entry name" value="histone H2A deubiquitinase MYSM1 isoform X2"/>
    <property type="match status" value="1"/>
</dbReference>